<feature type="compositionally biased region" description="Pro residues" evidence="1">
    <location>
        <begin position="19"/>
        <end position="29"/>
    </location>
</feature>
<sequence>MSLTQPTPRVAALRGPAYSLPPPGDPDSQPPSSKRLCLEEPGGVSEAGWRLPLVPRLSEVEKAWELSPRPFKAFLVSPNAIFDNSTDSCVEKSVSGEEMRTLGCQNSKFQVDGCLQSPPSQNLGSDFRAPGRASEAELHDREAFSVHGSDRAKAKVSQLLPDASIRDVRGVKFHGKQHLVRGRDNIQKDNSYIRHTENPFLDVTFYKETKSTFHELKNRCKADSVMPSNKKENNISSSILKILKSQNQPSFETAKPSYFRDSSTISVPEFPKDLNSKMSSVYLKEIAKKRNDKNEAYVRDFTNIYRSQNRPDVKQKLQDDKKIVDTENIFPECYESNHPSLRSQNTCVKKKDLINSKYYNSSSIKCDVRDLKKNFIIILENANWEEAETCLDSYIPTRLEKSQSWDCNIRHVLRQNRENCWITNNYKTKCENMKKTGDKLNWLPLLEIDLSSKEDYHCTKVMNAREGKAKPLMMEMLGSQKALIKIIWLNDKGENNMLQLRYDNTQKNFHLSNSFENFITEIFYFLKSISGNQKDNNILTWYKILKCKKQISVQSLIIRNMNINISNDILSICLQTSVSEPLNTILKTNIAFLLSNFDFLMRIENDFQLEEECIFKWTVYLNYPKSMMVENHTAYLVKILSLEESRVLEDNIKPMLKERKLLNTEQIFKESKEKNINSFSMTTKNVHSPIFETYEKNPLLMDFDDMEEITYNNTNCSKQLKNVENLAHCSSNTIKTHVKSGLHIMWNNHGYFNEKNCEVNMHNQDLDTERNQEHNKINSFNSKCIFEDFCNVRQQVIPARDDIIHSEQINTMTITQKLNFGNLLSEIEGKKYDLILKEEVQVTAQSLANSFLVPKNIKVEKEEKDSFFQTDGMFSVQSVSLMSKKINVEETKYGIQNYIADRNEYESILQESELANLKHCHLKNDSTLCVNHQFEIGLSEGNNECFQDLTAKCLPTEALTIGKDFEMKSQFDLVLEELHMFHEISKEIETQSTVETNNGQEKYFGENNDAEAVKTEIEKDLKMVAVNKICASSSVCDTTAGPNMHKRHQSLFKWKIVPNNGEQEVPHEYWCPRTSEEKLVYSTPGEDCEKTLPKRTASFPDEFEEKTSNYLLRGGSHFSYGISRIQPLKTCSQPIRIGLSRKARLKQLHPYLK</sequence>
<evidence type="ECO:0000256" key="1">
    <source>
        <dbReference type="SAM" id="MobiDB-lite"/>
    </source>
</evidence>
<evidence type="ECO:0000313" key="4">
    <source>
        <dbReference type="Proteomes" id="UP000694414"/>
    </source>
</evidence>
<feature type="domain" description="RAD51 interacting motif" evidence="2">
    <location>
        <begin position="1114"/>
        <end position="1152"/>
    </location>
</feature>
<dbReference type="GO" id="GO:0032991">
    <property type="term" value="C:protein-containing complex"/>
    <property type="evidence" value="ECO:0007669"/>
    <property type="project" value="Ensembl"/>
</dbReference>
<dbReference type="InterPro" id="IPR031419">
    <property type="entry name" value="RAD51_interact"/>
</dbReference>
<dbReference type="AlphaFoldDB" id="A0A8C8Z9K7"/>
<accession>A0A8C8Z9K7</accession>
<dbReference type="InterPro" id="IPR053355">
    <property type="entry name" value="RAD51-associated"/>
</dbReference>
<name>A0A8C8Z9K7_PROSS</name>
<evidence type="ECO:0000313" key="3">
    <source>
        <dbReference type="Ensembl" id="ENSPSMP00000010573.1"/>
    </source>
</evidence>
<dbReference type="Pfam" id="PF15696">
    <property type="entry name" value="RAD51_interact"/>
    <property type="match status" value="1"/>
</dbReference>
<feature type="region of interest" description="Disordered" evidence="1">
    <location>
        <begin position="1"/>
        <end position="41"/>
    </location>
</feature>
<dbReference type="GeneTree" id="ENSGT00470000042500"/>
<keyword evidence="4" id="KW-1185">Reference proteome</keyword>
<proteinExistence type="predicted"/>
<dbReference type="PANTHER" id="PTHR39229:SF1">
    <property type="entry name" value="RAD51-ASSOCIATED PROTEIN 2"/>
    <property type="match status" value="1"/>
</dbReference>
<organism evidence="3 4">
    <name type="scientific">Prolemur simus</name>
    <name type="common">Greater bamboo lemur</name>
    <name type="synonym">Hapalemur simus</name>
    <dbReference type="NCBI Taxonomy" id="1328070"/>
    <lineage>
        <taxon>Eukaryota</taxon>
        <taxon>Metazoa</taxon>
        <taxon>Chordata</taxon>
        <taxon>Craniata</taxon>
        <taxon>Vertebrata</taxon>
        <taxon>Euteleostomi</taxon>
        <taxon>Mammalia</taxon>
        <taxon>Eutheria</taxon>
        <taxon>Euarchontoglires</taxon>
        <taxon>Primates</taxon>
        <taxon>Strepsirrhini</taxon>
        <taxon>Lemuriformes</taxon>
        <taxon>Lemuridae</taxon>
        <taxon>Prolemur</taxon>
    </lineage>
</organism>
<gene>
    <name evidence="3" type="primary">RAD51AP2</name>
</gene>
<dbReference type="PANTHER" id="PTHR39229">
    <property type="entry name" value="MCG1037962"/>
    <property type="match status" value="1"/>
</dbReference>
<dbReference type="Proteomes" id="UP000694414">
    <property type="component" value="Unplaced"/>
</dbReference>
<evidence type="ECO:0000259" key="2">
    <source>
        <dbReference type="Pfam" id="PF15696"/>
    </source>
</evidence>
<dbReference type="Ensembl" id="ENSPSMT00000012348.1">
    <property type="protein sequence ID" value="ENSPSMP00000010573.1"/>
    <property type="gene ID" value="ENSPSMG00000007652.1"/>
</dbReference>
<reference evidence="3" key="1">
    <citation type="submission" date="2025-08" db="UniProtKB">
        <authorList>
            <consortium name="Ensembl"/>
        </authorList>
    </citation>
    <scope>IDENTIFICATION</scope>
</reference>
<protein>
    <submittedName>
        <fullName evidence="3">RAD51 associated protein 2</fullName>
    </submittedName>
</protein>
<reference evidence="3" key="2">
    <citation type="submission" date="2025-09" db="UniProtKB">
        <authorList>
            <consortium name="Ensembl"/>
        </authorList>
    </citation>
    <scope>IDENTIFICATION</scope>
</reference>